<evidence type="ECO:0000313" key="2">
    <source>
        <dbReference type="EMBL" id="KAF3592659.1"/>
    </source>
</evidence>
<dbReference type="Proteomes" id="UP000266723">
    <property type="component" value="Unassembled WGS sequence"/>
</dbReference>
<feature type="compositionally biased region" description="Polar residues" evidence="1">
    <location>
        <begin position="65"/>
        <end position="74"/>
    </location>
</feature>
<feature type="region of interest" description="Disordered" evidence="1">
    <location>
        <begin position="23"/>
        <end position="75"/>
    </location>
</feature>
<protein>
    <submittedName>
        <fullName evidence="2">Uncharacterized protein</fullName>
    </submittedName>
</protein>
<evidence type="ECO:0000256" key="1">
    <source>
        <dbReference type="SAM" id="MobiDB-lite"/>
    </source>
</evidence>
<organism evidence="2 3">
    <name type="scientific">Brassica cretica</name>
    <name type="common">Mustard</name>
    <dbReference type="NCBI Taxonomy" id="69181"/>
    <lineage>
        <taxon>Eukaryota</taxon>
        <taxon>Viridiplantae</taxon>
        <taxon>Streptophyta</taxon>
        <taxon>Embryophyta</taxon>
        <taxon>Tracheophyta</taxon>
        <taxon>Spermatophyta</taxon>
        <taxon>Magnoliopsida</taxon>
        <taxon>eudicotyledons</taxon>
        <taxon>Gunneridae</taxon>
        <taxon>Pentapetalae</taxon>
        <taxon>rosids</taxon>
        <taxon>malvids</taxon>
        <taxon>Brassicales</taxon>
        <taxon>Brassicaceae</taxon>
        <taxon>Brassiceae</taxon>
        <taxon>Brassica</taxon>
    </lineage>
</organism>
<evidence type="ECO:0000313" key="3">
    <source>
        <dbReference type="Proteomes" id="UP000266723"/>
    </source>
</evidence>
<sequence length="149" mass="16433">MSHLKLEPAKEINRHQRSLIIRGPLGQGGCNRISRNSHTQSNDFRTGRGRALKTGESYDEGERLQTPQRLNYGTAQDPLPICAEEELTGTESTKRSAVQRDKIDILHIYIVLSIHPCIGVPHGVLGGIWVHLELNGRAAHQSDLTGATP</sequence>
<gene>
    <name evidence="2" type="ORF">DY000_02020425</name>
</gene>
<dbReference type="EMBL" id="QGKV02000299">
    <property type="protein sequence ID" value="KAF3592659.1"/>
    <property type="molecule type" value="Genomic_DNA"/>
</dbReference>
<comment type="caution">
    <text evidence="2">The sequence shown here is derived from an EMBL/GenBank/DDBJ whole genome shotgun (WGS) entry which is preliminary data.</text>
</comment>
<accession>A0ABQ7E8P3</accession>
<proteinExistence type="predicted"/>
<name>A0ABQ7E8P3_BRACR</name>
<keyword evidence="3" id="KW-1185">Reference proteome</keyword>
<feature type="compositionally biased region" description="Polar residues" evidence="1">
    <location>
        <begin position="33"/>
        <end position="44"/>
    </location>
</feature>
<reference evidence="2 3" key="1">
    <citation type="journal article" date="2020" name="BMC Genomics">
        <title>Intraspecific diversification of the crop wild relative Brassica cretica Lam. using demographic model selection.</title>
        <authorList>
            <person name="Kioukis A."/>
            <person name="Michalopoulou V.A."/>
            <person name="Briers L."/>
            <person name="Pirintsos S."/>
            <person name="Studholme D.J."/>
            <person name="Pavlidis P."/>
            <person name="Sarris P.F."/>
        </authorList>
    </citation>
    <scope>NUCLEOTIDE SEQUENCE [LARGE SCALE GENOMIC DNA]</scope>
    <source>
        <strain evidence="3">cv. PFS-1207/04</strain>
    </source>
</reference>